<accession>A0A0V1DZW0</accession>
<protein>
    <submittedName>
        <fullName evidence="1">Uncharacterized protein</fullName>
    </submittedName>
</protein>
<dbReference type="Proteomes" id="UP000055024">
    <property type="component" value="Unassembled WGS sequence"/>
</dbReference>
<dbReference type="AlphaFoldDB" id="A0A0V1DZW0"/>
<evidence type="ECO:0000313" key="2">
    <source>
        <dbReference type="Proteomes" id="UP000055024"/>
    </source>
</evidence>
<name>A0A0V1DZW0_9BILA</name>
<evidence type="ECO:0000313" key="1">
    <source>
        <dbReference type="EMBL" id="KRY67115.1"/>
    </source>
</evidence>
<organism evidence="1 2">
    <name type="scientific">Trichinella zimbabwensis</name>
    <dbReference type="NCBI Taxonomy" id="268475"/>
    <lineage>
        <taxon>Eukaryota</taxon>
        <taxon>Metazoa</taxon>
        <taxon>Ecdysozoa</taxon>
        <taxon>Nematoda</taxon>
        <taxon>Enoplea</taxon>
        <taxon>Dorylaimia</taxon>
        <taxon>Trichinellida</taxon>
        <taxon>Trichinellidae</taxon>
        <taxon>Trichinella</taxon>
    </lineage>
</organism>
<reference evidence="1 2" key="1">
    <citation type="submission" date="2015-01" db="EMBL/GenBank/DDBJ databases">
        <title>Evolution of Trichinella species and genotypes.</title>
        <authorList>
            <person name="Korhonen P.K."/>
            <person name="Edoardo P."/>
            <person name="Giuseppe L.R."/>
            <person name="Gasser R.B."/>
        </authorList>
    </citation>
    <scope>NUCLEOTIDE SEQUENCE [LARGE SCALE GENOMIC DNA]</scope>
    <source>
        <strain evidence="1">ISS1029</strain>
    </source>
</reference>
<comment type="caution">
    <text evidence="1">The sequence shown here is derived from an EMBL/GenBank/DDBJ whole genome shotgun (WGS) entry which is preliminary data.</text>
</comment>
<keyword evidence="2" id="KW-1185">Reference proteome</keyword>
<proteinExistence type="predicted"/>
<sequence length="31" mass="3670">MNSGEKKFRNKGECEKQRLDLTICKRNLCNI</sequence>
<dbReference type="EMBL" id="JYDP01007511">
    <property type="protein sequence ID" value="KRY67115.1"/>
    <property type="molecule type" value="Genomic_DNA"/>
</dbReference>
<gene>
    <name evidence="1" type="ORF">T11_4439</name>
</gene>